<dbReference type="InterPro" id="IPR007922">
    <property type="entry name" value="DciA-like"/>
</dbReference>
<organism evidence="1 2">
    <name type="scientific">Eiseniibacteriota bacterium</name>
    <dbReference type="NCBI Taxonomy" id="2212470"/>
    <lineage>
        <taxon>Bacteria</taxon>
        <taxon>Candidatus Eiseniibacteriota</taxon>
    </lineage>
</organism>
<proteinExistence type="predicted"/>
<dbReference type="Pfam" id="PF05258">
    <property type="entry name" value="DciA"/>
    <property type="match status" value="1"/>
</dbReference>
<dbReference type="PANTHER" id="PTHR36456:SF1">
    <property type="entry name" value="UPF0232 PROTEIN SCO3875"/>
    <property type="match status" value="1"/>
</dbReference>
<protein>
    <submittedName>
        <fullName evidence="1">DUF721 domain-containing protein</fullName>
    </submittedName>
</protein>
<comment type="caution">
    <text evidence="1">The sequence shown here is derived from an EMBL/GenBank/DDBJ whole genome shotgun (WGS) entry which is preliminary data.</text>
</comment>
<evidence type="ECO:0000313" key="2">
    <source>
        <dbReference type="Proteomes" id="UP000320184"/>
    </source>
</evidence>
<sequence>MESVSGALSRALRRYGLESELRGWQAVDEWPRLVGERVSRHTRAVGFRHGTLRVEVEGSAWMHELGFLKRDLIRRLNRHLEAELVRDLRFYLAPGGNLR</sequence>
<dbReference type="PANTHER" id="PTHR36456">
    <property type="entry name" value="UPF0232 PROTEIN SCO3875"/>
    <property type="match status" value="1"/>
</dbReference>
<gene>
    <name evidence="1" type="ORF">E6K73_05705</name>
</gene>
<reference evidence="1 2" key="1">
    <citation type="journal article" date="2019" name="Nat. Microbiol.">
        <title>Mediterranean grassland soil C-N compound turnover is dependent on rainfall and depth, and is mediated by genomically divergent microorganisms.</title>
        <authorList>
            <person name="Diamond S."/>
            <person name="Andeer P.F."/>
            <person name="Li Z."/>
            <person name="Crits-Christoph A."/>
            <person name="Burstein D."/>
            <person name="Anantharaman K."/>
            <person name="Lane K.R."/>
            <person name="Thomas B.C."/>
            <person name="Pan C."/>
            <person name="Northen T.R."/>
            <person name="Banfield J.F."/>
        </authorList>
    </citation>
    <scope>NUCLEOTIDE SEQUENCE [LARGE SCALE GENOMIC DNA]</scope>
    <source>
        <strain evidence="1">WS_3</strain>
    </source>
</reference>
<dbReference type="AlphaFoldDB" id="A0A538SJB7"/>
<name>A0A538SJB7_UNCEI</name>
<dbReference type="EMBL" id="VBOT01000071">
    <property type="protein sequence ID" value="TMQ51461.1"/>
    <property type="molecule type" value="Genomic_DNA"/>
</dbReference>
<evidence type="ECO:0000313" key="1">
    <source>
        <dbReference type="EMBL" id="TMQ51461.1"/>
    </source>
</evidence>
<dbReference type="Proteomes" id="UP000320184">
    <property type="component" value="Unassembled WGS sequence"/>
</dbReference>
<accession>A0A538SJB7</accession>